<organism evidence="5 6">
    <name type="scientific">Phytophthora nicotianae</name>
    <name type="common">Potato buckeye rot agent</name>
    <name type="synonym">Phytophthora parasitica</name>
    <dbReference type="NCBI Taxonomy" id="4792"/>
    <lineage>
        <taxon>Eukaryota</taxon>
        <taxon>Sar</taxon>
        <taxon>Stramenopiles</taxon>
        <taxon>Oomycota</taxon>
        <taxon>Peronosporomycetes</taxon>
        <taxon>Peronosporales</taxon>
        <taxon>Peronosporaceae</taxon>
        <taxon>Phytophthora</taxon>
    </lineage>
</organism>
<feature type="zinc finger region" description="C3H1-type" evidence="2">
    <location>
        <begin position="346"/>
        <end position="374"/>
    </location>
</feature>
<dbReference type="InterPro" id="IPR012340">
    <property type="entry name" value="NA-bd_OB-fold"/>
</dbReference>
<proteinExistence type="predicted"/>
<dbReference type="GO" id="GO:0008270">
    <property type="term" value="F:zinc ion binding"/>
    <property type="evidence" value="ECO:0007669"/>
    <property type="project" value="UniProtKB-KW"/>
</dbReference>
<evidence type="ECO:0000313" key="6">
    <source>
        <dbReference type="Proteomes" id="UP000054636"/>
    </source>
</evidence>
<keyword evidence="2" id="KW-0479">Metal-binding</keyword>
<dbReference type="SUPFAM" id="SSF56091">
    <property type="entry name" value="DNA ligase/mRNA capping enzyme, catalytic domain"/>
    <property type="match status" value="1"/>
</dbReference>
<feature type="region of interest" description="Disordered" evidence="3">
    <location>
        <begin position="305"/>
        <end position="347"/>
    </location>
</feature>
<dbReference type="Gene3D" id="2.40.50.140">
    <property type="entry name" value="Nucleic acid-binding proteins"/>
    <property type="match status" value="1"/>
</dbReference>
<keyword evidence="2" id="KW-0863">Zinc-finger</keyword>
<dbReference type="PROSITE" id="PS50103">
    <property type="entry name" value="ZF_C3H1"/>
    <property type="match status" value="1"/>
</dbReference>
<feature type="region of interest" description="Disordered" evidence="3">
    <location>
        <begin position="628"/>
        <end position="649"/>
    </location>
</feature>
<reference evidence="5 6" key="1">
    <citation type="submission" date="2015-11" db="EMBL/GenBank/DDBJ databases">
        <title>Genomes and virulence difference between two physiological races of Phytophthora nicotianae.</title>
        <authorList>
            <person name="Liu H."/>
            <person name="Ma X."/>
            <person name="Yu H."/>
            <person name="Fang D."/>
            <person name="Li Y."/>
            <person name="Wang X."/>
            <person name="Wang W."/>
            <person name="Dong Y."/>
            <person name="Xiao B."/>
        </authorList>
    </citation>
    <scope>NUCLEOTIDE SEQUENCE [LARGE SCALE GENOMIC DNA]</scope>
    <source>
        <strain evidence="6">race 1</strain>
    </source>
</reference>
<evidence type="ECO:0000256" key="3">
    <source>
        <dbReference type="SAM" id="MobiDB-lite"/>
    </source>
</evidence>
<protein>
    <submittedName>
        <fullName evidence="5">Plasma membrane ATPase</fullName>
    </submittedName>
</protein>
<dbReference type="GO" id="GO:0006370">
    <property type="term" value="P:7-methylguanosine mRNA capping"/>
    <property type="evidence" value="ECO:0007669"/>
    <property type="project" value="InterPro"/>
</dbReference>
<gene>
    <name evidence="5" type="ORF">AM588_10002406</name>
</gene>
<dbReference type="InterPro" id="IPR001339">
    <property type="entry name" value="mRNA_cap_enzyme_adenylation"/>
</dbReference>
<feature type="region of interest" description="Disordered" evidence="3">
    <location>
        <begin position="505"/>
        <end position="534"/>
    </location>
</feature>
<dbReference type="CDD" id="cd07895">
    <property type="entry name" value="Adenylation_mRNA_capping"/>
    <property type="match status" value="1"/>
</dbReference>
<feature type="compositionally biased region" description="Basic and acidic residues" evidence="3">
    <location>
        <begin position="739"/>
        <end position="751"/>
    </location>
</feature>
<feature type="region of interest" description="Disordered" evidence="3">
    <location>
        <begin position="401"/>
        <end position="455"/>
    </location>
</feature>
<comment type="catalytic activity">
    <reaction evidence="1">
        <text>a 5'-end diphospho-ribonucleoside in mRNA + GTP + H(+) = a 5'-end (5'-triphosphoguanosine)-ribonucleoside in mRNA + diphosphate</text>
        <dbReference type="Rhea" id="RHEA:67012"/>
        <dbReference type="Rhea" id="RHEA-COMP:17165"/>
        <dbReference type="Rhea" id="RHEA-COMP:17166"/>
        <dbReference type="ChEBI" id="CHEBI:15378"/>
        <dbReference type="ChEBI" id="CHEBI:33019"/>
        <dbReference type="ChEBI" id="CHEBI:37565"/>
        <dbReference type="ChEBI" id="CHEBI:167616"/>
        <dbReference type="ChEBI" id="CHEBI:167617"/>
        <dbReference type="EC" id="2.7.7.50"/>
    </reaction>
    <physiologicalReaction direction="left-to-right" evidence="1">
        <dbReference type="Rhea" id="RHEA:67013"/>
    </physiologicalReaction>
</comment>
<evidence type="ECO:0000313" key="5">
    <source>
        <dbReference type="EMBL" id="KUF89754.1"/>
    </source>
</evidence>
<dbReference type="InterPro" id="IPR051029">
    <property type="entry name" value="mRNA_Capping_Enz/RNA_Phosphat"/>
</dbReference>
<accession>A0A0W8D094</accession>
<evidence type="ECO:0000259" key="4">
    <source>
        <dbReference type="PROSITE" id="PS50103"/>
    </source>
</evidence>
<dbReference type="InterPro" id="IPR000571">
    <property type="entry name" value="Znf_CCCH"/>
</dbReference>
<feature type="compositionally biased region" description="Basic and acidic residues" evidence="3">
    <location>
        <begin position="511"/>
        <end position="522"/>
    </location>
</feature>
<dbReference type="GO" id="GO:0005524">
    <property type="term" value="F:ATP binding"/>
    <property type="evidence" value="ECO:0007669"/>
    <property type="project" value="InterPro"/>
</dbReference>
<dbReference type="EMBL" id="LNFP01000757">
    <property type="protein sequence ID" value="KUF89754.1"/>
    <property type="molecule type" value="Genomic_DNA"/>
</dbReference>
<feature type="compositionally biased region" description="Polar residues" evidence="3">
    <location>
        <begin position="669"/>
        <end position="682"/>
    </location>
</feature>
<comment type="caution">
    <text evidence="5">The sequence shown here is derived from an EMBL/GenBank/DDBJ whole genome shotgun (WGS) entry which is preliminary data.</text>
</comment>
<evidence type="ECO:0000256" key="1">
    <source>
        <dbReference type="ARBA" id="ARBA00044624"/>
    </source>
</evidence>
<feature type="region of interest" description="Disordered" evidence="3">
    <location>
        <begin position="712"/>
        <end position="776"/>
    </location>
</feature>
<dbReference type="Pfam" id="PF01331">
    <property type="entry name" value="mRNA_cap_enzyme"/>
    <property type="match status" value="1"/>
</dbReference>
<feature type="region of interest" description="Disordered" evidence="3">
    <location>
        <begin position="667"/>
        <end position="693"/>
    </location>
</feature>
<name>A0A0W8D094_PHYNI</name>
<dbReference type="PANTHER" id="PTHR10367:SF17">
    <property type="entry name" value="MRNA-CAPPING ENZYME"/>
    <property type="match status" value="1"/>
</dbReference>
<dbReference type="Gene3D" id="3.30.470.30">
    <property type="entry name" value="DNA ligase/mRNA capping enzyme"/>
    <property type="match status" value="1"/>
</dbReference>
<evidence type="ECO:0000256" key="2">
    <source>
        <dbReference type="PROSITE-ProRule" id="PRU00723"/>
    </source>
</evidence>
<dbReference type="GO" id="GO:0004484">
    <property type="term" value="F:mRNA guanylyltransferase activity"/>
    <property type="evidence" value="ECO:0007669"/>
    <property type="project" value="UniProtKB-EC"/>
</dbReference>
<keyword evidence="2" id="KW-0862">Zinc</keyword>
<dbReference type="Proteomes" id="UP000054636">
    <property type="component" value="Unassembled WGS sequence"/>
</dbReference>
<feature type="compositionally biased region" description="Basic and acidic residues" evidence="3">
    <location>
        <begin position="305"/>
        <end position="322"/>
    </location>
</feature>
<dbReference type="AlphaFoldDB" id="A0A0W8D094"/>
<dbReference type="PANTHER" id="PTHR10367">
    <property type="entry name" value="MRNA-CAPPING ENZYME"/>
    <property type="match status" value="1"/>
</dbReference>
<feature type="compositionally biased region" description="Low complexity" evidence="3">
    <location>
        <begin position="762"/>
        <end position="776"/>
    </location>
</feature>
<feature type="domain" description="C3H1-type" evidence="4">
    <location>
        <begin position="346"/>
        <end position="374"/>
    </location>
</feature>
<sequence>MTSAGPAGTQTIAGVPVELGQPVHVNTKKQLQRQINAIVGWNELDRAPMNVAQTMLRGNEQQIGEHPYFVCEKSVGVRYLALLVQGRCYLISQNYEIREVTLFCPVRPDRLQPGVDRNTVVPHQWTILDGLMVCDKDGNKSVLTLLLYDILALNGSPVMTSKLQDRLKLIQNDVVGPRKQLPPPKGQPPDMFQLVLQSMYPINHDFEAFRQDKKASSRIVECVYDPEWLTYIPSHDKSTWTSGSTEFNATDRGIGWRKGTAKTCAGGWKFIRCRPDRSMPLERSYLAMIEKAIGEDIKLDEIERFFPDDPSKKPQQKSRHDTPSTADDFAPPSKKKRGSGAGGGQGPGTGVCYDFQNKGVCQRGRFCHFSHCACNSTCSCTPTKNTYGSGVLICEQGLERTDYDAPPSPEVTPSSIADASSIPDKPPSLRHTNSFERDSSLKTDGNTGEEEEAGELTDNTSNICILFTLYPGNFTKLTSTEELARAQEEVRSRLQKIKQMLHRVADGAAESVDRSDSVERKEQKRSRTSAPAESISAAIAAKRSALTTKVENRLNDVHEATQSIASTSSSTVSVGCATDMERIPRIAHRTRTVQSLIRRSCVDAGTDPLESLMSNNKPIGIQMPTPGCEMETQTSLPPAPALSVSKSGSVGDQKLNVTAAVDDHHEQNNEITTSLGVQTQTTEKSEVPWEPQQDSDAIEAEMKQFLMQQVMASSGNNQNRAEEKPEEDVDPANFGSDSPRLDTIKTAELRKPPTSLARTGYRSFRLPSRPSSSNSS</sequence>